<protein>
    <submittedName>
        <fullName evidence="5">Uncharacterized protein LOC112458124</fullName>
    </submittedName>
</protein>
<evidence type="ECO:0000313" key="5">
    <source>
        <dbReference type="RefSeq" id="XP_024877337.1"/>
    </source>
</evidence>
<keyword evidence="1" id="KW-0862">Zinc</keyword>
<proteinExistence type="predicted"/>
<feature type="region of interest" description="Disordered" evidence="2">
    <location>
        <begin position="172"/>
        <end position="220"/>
    </location>
</feature>
<dbReference type="PANTHER" id="PTHR33198:SF19">
    <property type="entry name" value="CCHC-TYPE DOMAIN-CONTAINING PROTEIN"/>
    <property type="match status" value="1"/>
</dbReference>
<keyword evidence="1" id="KW-0479">Metal-binding</keyword>
<feature type="compositionally biased region" description="Low complexity" evidence="2">
    <location>
        <begin position="207"/>
        <end position="220"/>
    </location>
</feature>
<dbReference type="PROSITE" id="PS50158">
    <property type="entry name" value="ZF_CCHC"/>
    <property type="match status" value="1"/>
</dbReference>
<organism evidence="4 5">
    <name type="scientific">Temnothorax curvispinosus</name>
    <dbReference type="NCBI Taxonomy" id="300111"/>
    <lineage>
        <taxon>Eukaryota</taxon>
        <taxon>Metazoa</taxon>
        <taxon>Ecdysozoa</taxon>
        <taxon>Arthropoda</taxon>
        <taxon>Hexapoda</taxon>
        <taxon>Insecta</taxon>
        <taxon>Pterygota</taxon>
        <taxon>Neoptera</taxon>
        <taxon>Endopterygota</taxon>
        <taxon>Hymenoptera</taxon>
        <taxon>Apocrita</taxon>
        <taxon>Aculeata</taxon>
        <taxon>Formicoidea</taxon>
        <taxon>Formicidae</taxon>
        <taxon>Myrmicinae</taxon>
        <taxon>Temnothorax</taxon>
    </lineage>
</organism>
<dbReference type="GO" id="GO:0008270">
    <property type="term" value="F:zinc ion binding"/>
    <property type="evidence" value="ECO:0007669"/>
    <property type="project" value="UniProtKB-KW"/>
</dbReference>
<keyword evidence="4" id="KW-1185">Reference proteome</keyword>
<evidence type="ECO:0000313" key="4">
    <source>
        <dbReference type="Proteomes" id="UP000504618"/>
    </source>
</evidence>
<name>A0A6J1Q564_9HYME</name>
<feature type="domain" description="CCHC-type" evidence="3">
    <location>
        <begin position="237"/>
        <end position="252"/>
    </location>
</feature>
<evidence type="ECO:0000259" key="3">
    <source>
        <dbReference type="PROSITE" id="PS50158"/>
    </source>
</evidence>
<dbReference type="GO" id="GO:0003676">
    <property type="term" value="F:nucleic acid binding"/>
    <property type="evidence" value="ECO:0007669"/>
    <property type="project" value="InterPro"/>
</dbReference>
<dbReference type="Proteomes" id="UP000504618">
    <property type="component" value="Unplaced"/>
</dbReference>
<dbReference type="GeneID" id="112458124"/>
<reference evidence="5" key="1">
    <citation type="submission" date="2025-08" db="UniProtKB">
        <authorList>
            <consortium name="RefSeq"/>
        </authorList>
    </citation>
    <scope>IDENTIFICATION</scope>
    <source>
        <tissue evidence="5">Whole body</tissue>
    </source>
</reference>
<dbReference type="Pfam" id="PF00098">
    <property type="entry name" value="zf-CCHC"/>
    <property type="match status" value="1"/>
</dbReference>
<keyword evidence="1" id="KW-0863">Zinc-finger</keyword>
<evidence type="ECO:0000256" key="2">
    <source>
        <dbReference type="SAM" id="MobiDB-lite"/>
    </source>
</evidence>
<dbReference type="OrthoDB" id="7552603at2759"/>
<dbReference type="PANTHER" id="PTHR33198">
    <property type="entry name" value="ANK_REP_REGION DOMAIN-CONTAINING PROTEIN-RELATED"/>
    <property type="match status" value="1"/>
</dbReference>
<dbReference type="Gene3D" id="4.10.60.10">
    <property type="entry name" value="Zinc finger, CCHC-type"/>
    <property type="match status" value="1"/>
</dbReference>
<evidence type="ECO:0000256" key="1">
    <source>
        <dbReference type="PROSITE-ProRule" id="PRU00047"/>
    </source>
</evidence>
<dbReference type="InterPro" id="IPR036875">
    <property type="entry name" value="Znf_CCHC_sf"/>
</dbReference>
<accession>A0A6J1Q564</accession>
<sequence>MQPKPPTFSISEYRSSEETSVADYFKRFEWALRLSKISEAQYANYARVHMGAELNNALKFLVSPRDPEDLQFTEIRTILVDHFDQTKNKYVESIKFRQIVQQKGESVANFSLCLKQGAAHCEYDTFLDRMLIEQLLHGLESRDMCDEIIAKKPTTFNAAYEIAHSLEATRNTANEVRTSEPVTAPETTNKLGYETPKTRKGGQLRHQASPQGSGQQLQGSCNGGQHLRSLCRFREAKCYKCDKTGHIAKVCRTKKSTPQDFPTNQVQSEVHPAAQIDSVQQLSQIHEVASPEN</sequence>
<dbReference type="RefSeq" id="XP_024877337.1">
    <property type="nucleotide sequence ID" value="XM_025021569.1"/>
</dbReference>
<dbReference type="SUPFAM" id="SSF57756">
    <property type="entry name" value="Retrovirus zinc finger-like domains"/>
    <property type="match status" value="1"/>
</dbReference>
<dbReference type="SMART" id="SM00343">
    <property type="entry name" value="ZnF_C2HC"/>
    <property type="match status" value="1"/>
</dbReference>
<dbReference type="InterPro" id="IPR001878">
    <property type="entry name" value="Znf_CCHC"/>
</dbReference>
<dbReference type="AlphaFoldDB" id="A0A6J1Q564"/>
<gene>
    <name evidence="5" type="primary">LOC112458124</name>
</gene>